<dbReference type="CDD" id="cd06143">
    <property type="entry name" value="PAN2_exo"/>
    <property type="match status" value="1"/>
</dbReference>
<dbReference type="SMART" id="SM00479">
    <property type="entry name" value="EXOIII"/>
    <property type="match status" value="1"/>
</dbReference>
<dbReference type="Pfam" id="PF20770">
    <property type="entry name" value="PAN2_N"/>
    <property type="match status" value="1"/>
</dbReference>
<dbReference type="EMBL" id="JBEVYD010000003">
    <property type="protein sequence ID" value="KAL3234402.1"/>
    <property type="molecule type" value="Genomic_DNA"/>
</dbReference>
<dbReference type="InterPro" id="IPR036397">
    <property type="entry name" value="RNaseH_sf"/>
</dbReference>
<protein>
    <submittedName>
        <fullName evidence="3">PAN2-PAN3 deadenylation complex catalytic subunit PAN2</fullName>
    </submittedName>
</protein>
<reference evidence="3 4" key="1">
    <citation type="submission" date="2024-05" db="EMBL/GenBank/DDBJ databases">
        <title>Long read based assembly of the Candida bracarensis genome reveals expanded adhesin content.</title>
        <authorList>
            <person name="Marcet-Houben M."/>
            <person name="Ksiezopolska E."/>
            <person name="Gabaldon T."/>
        </authorList>
    </citation>
    <scope>NUCLEOTIDE SEQUENCE [LARGE SCALE GENOMIC DNA]</scope>
    <source>
        <strain evidence="3 4">CBM6</strain>
    </source>
</reference>
<evidence type="ECO:0000313" key="4">
    <source>
        <dbReference type="Proteomes" id="UP001623330"/>
    </source>
</evidence>
<dbReference type="PANTHER" id="PTHR15728">
    <property type="entry name" value="DEADENYLATION COMPLEX CATALYTIC SUBUNIT PAN2"/>
    <property type="match status" value="1"/>
</dbReference>
<dbReference type="SUPFAM" id="SSF50998">
    <property type="entry name" value="Quinoprotein alcohol dehydrogenase-like"/>
    <property type="match status" value="1"/>
</dbReference>
<dbReference type="InterPro" id="IPR012337">
    <property type="entry name" value="RNaseH-like_sf"/>
</dbReference>
<evidence type="ECO:0000256" key="1">
    <source>
        <dbReference type="ARBA" id="ARBA00022574"/>
    </source>
</evidence>
<dbReference type="InterPro" id="IPR038765">
    <property type="entry name" value="Papain-like_cys_pep_sf"/>
</dbReference>
<name>A0ABR4NZ09_9SACH</name>
<proteinExistence type="predicted"/>
<comment type="caution">
    <text evidence="3">The sequence shown here is derived from an EMBL/GenBank/DDBJ whole genome shotgun (WGS) entry which is preliminary data.</text>
</comment>
<keyword evidence="1" id="KW-0853">WD repeat</keyword>
<dbReference type="PANTHER" id="PTHR15728:SF0">
    <property type="entry name" value="PAN2-PAN3 DEADENYLATION COMPLEX CATALYTIC SUBUNIT PAN2"/>
    <property type="match status" value="1"/>
</dbReference>
<dbReference type="Pfam" id="PF00929">
    <property type="entry name" value="RNase_T"/>
    <property type="match status" value="1"/>
</dbReference>
<feature type="domain" description="USP" evidence="2">
    <location>
        <begin position="491"/>
        <end position="834"/>
    </location>
</feature>
<dbReference type="InterPro" id="IPR050785">
    <property type="entry name" value="PAN2-PAN3_catalytic_subunit"/>
</dbReference>
<evidence type="ECO:0000259" key="2">
    <source>
        <dbReference type="PROSITE" id="PS50235"/>
    </source>
</evidence>
<accession>A0ABR4NZ09</accession>
<evidence type="ECO:0000313" key="3">
    <source>
        <dbReference type="EMBL" id="KAL3234402.1"/>
    </source>
</evidence>
<dbReference type="InterPro" id="IPR028889">
    <property type="entry name" value="USP"/>
</dbReference>
<organism evidence="3 4">
    <name type="scientific">Nakaseomyces bracarensis</name>
    <dbReference type="NCBI Taxonomy" id="273131"/>
    <lineage>
        <taxon>Eukaryota</taxon>
        <taxon>Fungi</taxon>
        <taxon>Dikarya</taxon>
        <taxon>Ascomycota</taxon>
        <taxon>Saccharomycotina</taxon>
        <taxon>Saccharomycetes</taxon>
        <taxon>Saccharomycetales</taxon>
        <taxon>Saccharomycetaceae</taxon>
        <taxon>Nakaseomyces</taxon>
    </lineage>
</organism>
<dbReference type="InterPro" id="IPR048841">
    <property type="entry name" value="PAN2_N"/>
</dbReference>
<dbReference type="Gene3D" id="2.130.10.10">
    <property type="entry name" value="YVTN repeat-like/Quinoprotein amine dehydrogenase"/>
    <property type="match status" value="1"/>
</dbReference>
<dbReference type="InterPro" id="IPR013520">
    <property type="entry name" value="Ribonucl_H"/>
</dbReference>
<dbReference type="SUPFAM" id="SSF54001">
    <property type="entry name" value="Cysteine proteinases"/>
    <property type="match status" value="1"/>
</dbReference>
<dbReference type="InterPro" id="IPR028881">
    <property type="entry name" value="PAN2_UCH_dom"/>
</dbReference>
<gene>
    <name evidence="3" type="ORF">RNJ44_03164</name>
</gene>
<dbReference type="InterPro" id="IPR011047">
    <property type="entry name" value="Quinoprotein_ADH-like_sf"/>
</dbReference>
<dbReference type="Pfam" id="PF13423">
    <property type="entry name" value="UCH_1"/>
    <property type="match status" value="1"/>
</dbReference>
<dbReference type="Gene3D" id="3.90.70.10">
    <property type="entry name" value="Cysteine proteinases"/>
    <property type="match status" value="1"/>
</dbReference>
<dbReference type="PROSITE" id="PS50235">
    <property type="entry name" value="USP_3"/>
    <property type="match status" value="1"/>
</dbReference>
<dbReference type="Gene3D" id="3.30.420.10">
    <property type="entry name" value="Ribonuclease H-like superfamily/Ribonuclease H"/>
    <property type="match status" value="1"/>
</dbReference>
<dbReference type="Proteomes" id="UP001623330">
    <property type="component" value="Unassembled WGS sequence"/>
</dbReference>
<dbReference type="InterPro" id="IPR015943">
    <property type="entry name" value="WD40/YVTN_repeat-like_dom_sf"/>
</dbReference>
<dbReference type="SUPFAM" id="SSF53098">
    <property type="entry name" value="Ribonuclease H-like"/>
    <property type="match status" value="1"/>
</dbReference>
<sequence length="1091" mass="124178">MNNWQHSFTNKHLDEHLKKPFFQYDGQTKEVTKFIFDDYANLIWSGDSYGCVSAYDRNFNPYVRQRSHVGGSPVADIMSHNSGILSLSSDSLHLQDRTGITLLNMTSIDVASFNELRTMCFKSTDQRTKVFCAGTDIGSGLSLVDLQRGSLESNIPYFSKVDFIRSSKKLTAIGKQSGSIDLFDPGTNQVIKTFASHSANITSMDIRDYTLVTTGQSNGFYNSFSDPFVNIYDLRTMRQLPPVSFSKNSTIGSGGADFVQLHPVLPTIMVIGSVSGSFDFVDMSNPTLRTQYVHSTQGIKGLSLSPNGDHLGILENDNLFSTWSRTNSSTNFTNTPEMLEYPTFVNDGPLENKSVDDYSYPLSSVGIPYYQEKLLSAWPPVIFKSPGTIQRKIEVPKETVVTKRQKGKMVGSLKLYPYNAMKYGHKDTTHPYISLKDKRYQASSTIITDDAFRVTSKTSEIPPAFVNLPLAITKFATDTFDFPSFNKTPYCGLDNDVTDSYTNSIIQLYRFIPEIANFLVGTLKDEHFDTPLLTDLAHLIDMIERTNDTICRSINFQMSFNDNETAKQMGIVGSKKKSIIDGIENLNVSNSDISEDSDVQKFNKFLLEELIHQENSSIDQNHTLEHCYGCNFSILTKGCCTYGQNSKDKRISSIEIGTNNVPTKNNKPLYAQSILPYIEHSLKIAKTMNKKCEQCGMVEKLDEETIIIELPSILSLLPKLDDSAWNIARTSRNWLAKEFYGSIMKNKPIIRATIDEIRTNTTIYKYELHGYVARVRDLERGDHYVTFTRIYDNELKNFKWYLFNDYLVCEIDESVALDMNADWKIPEVIIYGDVEELRKPFRSVSNYDIDYSILYRDYFSEGIRRGVKKDYELLTFEEAPQPGSLIAIDAEFVVLNNEKCDIDCRGIKTIVESKKGALARISVIRGEGEKFGVPFIDDYIIIEKEIEDYLTKFSGILPGDLNPAKSDKNLVPRYVAYRKIWLLMQLGCVFIGHGLQNDFRHINIQVPKEQIRDTAIYFLQGKRYLSLRYLAYVLLDINVQEGNHDSIEDAYTALVLYRKYQELVRSGMMEQVLNKLYEEGRTTNYKVPFKL</sequence>
<keyword evidence="4" id="KW-1185">Reference proteome</keyword>